<evidence type="ECO:0000256" key="1">
    <source>
        <dbReference type="SAM" id="Phobius"/>
    </source>
</evidence>
<proteinExistence type="predicted"/>
<feature type="transmembrane region" description="Helical" evidence="1">
    <location>
        <begin position="20"/>
        <end position="37"/>
    </location>
</feature>
<dbReference type="InterPro" id="IPR016566">
    <property type="entry name" value="UCP010219"/>
</dbReference>
<name>A0A0R2NXI0_9ACTN</name>
<evidence type="ECO:0000313" key="3">
    <source>
        <dbReference type="Proteomes" id="UP000053941"/>
    </source>
</evidence>
<evidence type="ECO:0008006" key="4">
    <source>
        <dbReference type="Google" id="ProtNLM"/>
    </source>
</evidence>
<keyword evidence="1" id="KW-1133">Transmembrane helix</keyword>
<protein>
    <recommendedName>
        <fullName evidence="4">Potassium ABC transporter</fullName>
    </recommendedName>
</protein>
<feature type="transmembrane region" description="Helical" evidence="1">
    <location>
        <begin position="105"/>
        <end position="125"/>
    </location>
</feature>
<dbReference type="EMBL" id="LIAS01000109">
    <property type="protein sequence ID" value="KRO30487.1"/>
    <property type="molecule type" value="Genomic_DNA"/>
</dbReference>
<dbReference type="PIRSF" id="PIRSF010219">
    <property type="entry name" value="UCP010219"/>
    <property type="match status" value="1"/>
</dbReference>
<feature type="transmembrane region" description="Helical" evidence="1">
    <location>
        <begin position="176"/>
        <end position="194"/>
    </location>
</feature>
<sequence length="210" mass="23284">MSESEDKAKILSAMGGVKGLIDSGLPALLFLIAFNITKDVRDSAYAALALSLLLTIVRLVKRETIQHSIGGLIGVGICFLIATRTGKAEDFYLPGLWTNAIYGTAYLISILLRWPVIGLIIGPLLEENFRWRKDPARSKVYIKATWLWVGMFAIRLIVQYPLYVSGNVNLLGSARLIMGYPLFIATAWATWLVIKSGPKLRDDLRISKES</sequence>
<dbReference type="Proteomes" id="UP000053941">
    <property type="component" value="Unassembled WGS sequence"/>
</dbReference>
<gene>
    <name evidence="2" type="ORF">ABR60_01100</name>
</gene>
<comment type="caution">
    <text evidence="2">The sequence shown here is derived from an EMBL/GenBank/DDBJ whole genome shotgun (WGS) entry which is preliminary data.</text>
</comment>
<feature type="transmembrane region" description="Helical" evidence="1">
    <location>
        <begin position="67"/>
        <end position="85"/>
    </location>
</feature>
<dbReference type="Pfam" id="PF11361">
    <property type="entry name" value="DUF3159"/>
    <property type="match status" value="1"/>
</dbReference>
<feature type="transmembrane region" description="Helical" evidence="1">
    <location>
        <begin position="43"/>
        <end position="60"/>
    </location>
</feature>
<reference evidence="2 3" key="1">
    <citation type="submission" date="2015-10" db="EMBL/GenBank/DDBJ databases">
        <title>Metagenome-Assembled Genomes uncover a global brackish microbiome.</title>
        <authorList>
            <person name="Hugerth L.W."/>
            <person name="Larsson J."/>
            <person name="Alneberg J."/>
            <person name="Lindh M.V."/>
            <person name="Legrand C."/>
            <person name="Pinhassi J."/>
            <person name="Andersson A.F."/>
        </authorList>
    </citation>
    <scope>NUCLEOTIDE SEQUENCE [LARGE SCALE GENOMIC DNA]</scope>
    <source>
        <strain evidence="2">BACL2 MAG-120802-bin41</strain>
    </source>
</reference>
<keyword evidence="1" id="KW-0812">Transmembrane</keyword>
<keyword evidence="1" id="KW-0472">Membrane</keyword>
<organism evidence="2 3">
    <name type="scientific">Actinobacteria bacterium BACL2 MAG-120802-bin41</name>
    <dbReference type="NCBI Taxonomy" id="1655568"/>
    <lineage>
        <taxon>Bacteria</taxon>
        <taxon>Bacillati</taxon>
        <taxon>Actinomycetota</taxon>
        <taxon>Actinomycetes</taxon>
        <taxon>Actinomycetes incertae sedis</taxon>
        <taxon>ac1 cluster</taxon>
    </lineage>
</organism>
<feature type="transmembrane region" description="Helical" evidence="1">
    <location>
        <begin position="146"/>
        <end position="164"/>
    </location>
</feature>
<evidence type="ECO:0000313" key="2">
    <source>
        <dbReference type="EMBL" id="KRO30487.1"/>
    </source>
</evidence>
<dbReference type="AlphaFoldDB" id="A0A0R2NXI0"/>
<accession>A0A0R2NXI0</accession>